<name>A0A4P9YGW9_ROZAC</name>
<accession>A0A4P9YGW9</accession>
<dbReference type="Proteomes" id="UP000281549">
    <property type="component" value="Unassembled WGS sequence"/>
</dbReference>
<evidence type="ECO:0000313" key="2">
    <source>
        <dbReference type="Proteomes" id="UP000281549"/>
    </source>
</evidence>
<protein>
    <submittedName>
        <fullName evidence="1">Uncharacterized protein</fullName>
    </submittedName>
</protein>
<evidence type="ECO:0000313" key="1">
    <source>
        <dbReference type="EMBL" id="RKP18468.1"/>
    </source>
</evidence>
<reference evidence="2" key="1">
    <citation type="journal article" date="2018" name="Nat. Microbiol.">
        <title>Leveraging single-cell genomics to expand the fungal tree of life.</title>
        <authorList>
            <person name="Ahrendt S.R."/>
            <person name="Quandt C.A."/>
            <person name="Ciobanu D."/>
            <person name="Clum A."/>
            <person name="Salamov A."/>
            <person name="Andreopoulos B."/>
            <person name="Cheng J.F."/>
            <person name="Woyke T."/>
            <person name="Pelin A."/>
            <person name="Henrissat B."/>
            <person name="Reynolds N.K."/>
            <person name="Benny G.L."/>
            <person name="Smith M.E."/>
            <person name="James T.Y."/>
            <person name="Grigoriev I.V."/>
        </authorList>
    </citation>
    <scope>NUCLEOTIDE SEQUENCE [LARGE SCALE GENOMIC DNA]</scope>
    <source>
        <strain evidence="2">CSF55</strain>
    </source>
</reference>
<gene>
    <name evidence="1" type="ORF">ROZALSC1DRAFT_23208</name>
</gene>
<sequence length="121" mass="14201">MHHAKNFYKIFEAFMPIRVSRRAPVKENMMKRRSPSCPNYFSGIFVILECVRRSYKVPGIIDIFKIQYYRGKTVPEFIGRFQDLLAENNIATIPDPQHSLIKELLFSKLPDSVKRVLNNKP</sequence>
<dbReference type="EMBL" id="ML005451">
    <property type="protein sequence ID" value="RKP18468.1"/>
    <property type="molecule type" value="Genomic_DNA"/>
</dbReference>
<dbReference type="AlphaFoldDB" id="A0A4P9YGW9"/>
<organism evidence="1 2">
    <name type="scientific">Rozella allomycis (strain CSF55)</name>
    <dbReference type="NCBI Taxonomy" id="988480"/>
    <lineage>
        <taxon>Eukaryota</taxon>
        <taxon>Fungi</taxon>
        <taxon>Fungi incertae sedis</taxon>
        <taxon>Cryptomycota</taxon>
        <taxon>Cryptomycota incertae sedis</taxon>
        <taxon>Rozella</taxon>
    </lineage>
</organism>
<proteinExistence type="predicted"/>
<feature type="non-terminal residue" evidence="1">
    <location>
        <position position="121"/>
    </location>
</feature>